<dbReference type="Gene3D" id="1.10.510.10">
    <property type="entry name" value="Transferase(Phosphotransferase) domain 1"/>
    <property type="match status" value="1"/>
</dbReference>
<feature type="domain" description="Protein kinase" evidence="9">
    <location>
        <begin position="1"/>
        <end position="127"/>
    </location>
</feature>
<evidence type="ECO:0000259" key="9">
    <source>
        <dbReference type="PROSITE" id="PS50011"/>
    </source>
</evidence>
<organism evidence="10 11">
    <name type="scientific">Ficus carica</name>
    <name type="common">Common fig</name>
    <dbReference type="NCBI Taxonomy" id="3494"/>
    <lineage>
        <taxon>Eukaryota</taxon>
        <taxon>Viridiplantae</taxon>
        <taxon>Streptophyta</taxon>
        <taxon>Embryophyta</taxon>
        <taxon>Tracheophyta</taxon>
        <taxon>Spermatophyta</taxon>
        <taxon>Magnoliopsida</taxon>
        <taxon>eudicotyledons</taxon>
        <taxon>Gunneridae</taxon>
        <taxon>Pentapetalae</taxon>
        <taxon>rosids</taxon>
        <taxon>fabids</taxon>
        <taxon>Rosales</taxon>
        <taxon>Moraceae</taxon>
        <taxon>Ficeae</taxon>
        <taxon>Ficus</taxon>
    </lineage>
</organism>
<dbReference type="PANTHER" id="PTHR45631">
    <property type="entry name" value="OS07G0107800 PROTEIN-RELATED"/>
    <property type="match status" value="1"/>
</dbReference>
<dbReference type="InterPro" id="IPR001245">
    <property type="entry name" value="Ser-Thr/Tyr_kinase_cat_dom"/>
</dbReference>
<dbReference type="PROSITE" id="PS00108">
    <property type="entry name" value="PROTEIN_KINASE_ST"/>
    <property type="match status" value="1"/>
</dbReference>
<dbReference type="EMBL" id="BTGU01015670">
    <property type="protein sequence ID" value="GMN72946.1"/>
    <property type="molecule type" value="Genomic_DNA"/>
</dbReference>
<evidence type="ECO:0000313" key="10">
    <source>
        <dbReference type="EMBL" id="GMN72946.1"/>
    </source>
</evidence>
<keyword evidence="6" id="KW-0067">ATP-binding</keyword>
<protein>
    <recommendedName>
        <fullName evidence="1">non-specific serine/threonine protein kinase</fullName>
        <ecNumber evidence="1">2.7.11.1</ecNumber>
    </recommendedName>
</protein>
<keyword evidence="4" id="KW-0547">Nucleotide-binding</keyword>
<evidence type="ECO:0000256" key="6">
    <source>
        <dbReference type="ARBA" id="ARBA00022840"/>
    </source>
</evidence>
<dbReference type="GO" id="GO:0004713">
    <property type="term" value="F:protein tyrosine kinase activity"/>
    <property type="evidence" value="ECO:0007669"/>
    <property type="project" value="InterPro"/>
</dbReference>
<evidence type="ECO:0000256" key="7">
    <source>
        <dbReference type="ARBA" id="ARBA00047899"/>
    </source>
</evidence>
<dbReference type="InterPro" id="IPR020635">
    <property type="entry name" value="Tyr_kinase_cat_dom"/>
</dbReference>
<evidence type="ECO:0000256" key="5">
    <source>
        <dbReference type="ARBA" id="ARBA00022777"/>
    </source>
</evidence>
<comment type="catalytic activity">
    <reaction evidence="7">
        <text>L-threonyl-[protein] + ATP = O-phospho-L-threonyl-[protein] + ADP + H(+)</text>
        <dbReference type="Rhea" id="RHEA:46608"/>
        <dbReference type="Rhea" id="RHEA-COMP:11060"/>
        <dbReference type="Rhea" id="RHEA-COMP:11605"/>
        <dbReference type="ChEBI" id="CHEBI:15378"/>
        <dbReference type="ChEBI" id="CHEBI:30013"/>
        <dbReference type="ChEBI" id="CHEBI:30616"/>
        <dbReference type="ChEBI" id="CHEBI:61977"/>
        <dbReference type="ChEBI" id="CHEBI:456216"/>
        <dbReference type="EC" id="2.7.11.1"/>
    </reaction>
</comment>
<dbReference type="SUPFAM" id="SSF56112">
    <property type="entry name" value="Protein kinase-like (PK-like)"/>
    <property type="match status" value="1"/>
</dbReference>
<dbReference type="PROSITE" id="PS50011">
    <property type="entry name" value="PROTEIN_KINASE_DOM"/>
    <property type="match status" value="1"/>
</dbReference>
<evidence type="ECO:0000256" key="1">
    <source>
        <dbReference type="ARBA" id="ARBA00012513"/>
    </source>
</evidence>
<dbReference type="SMART" id="SM00219">
    <property type="entry name" value="TyrKc"/>
    <property type="match status" value="1"/>
</dbReference>
<proteinExistence type="predicted"/>
<sequence length="127" mass="13773">MQVAVKKLSPSSVQGNLASLVGYCNEGSNMALIYEYMSNGDLDSQLLDEGNAVLNWERRLKRAQDAAQGLDYLHNGCKPPIVHRDVKTTNILLNENFQAKLADFGLSRSFPTHVGSHVSTVVAGTPG</sequence>
<dbReference type="InterPro" id="IPR008271">
    <property type="entry name" value="Ser/Thr_kinase_AS"/>
</dbReference>
<name>A0AA88EKD1_FICCA</name>
<dbReference type="InterPro" id="IPR000719">
    <property type="entry name" value="Prot_kinase_dom"/>
</dbReference>
<reference evidence="10" key="1">
    <citation type="submission" date="2023-07" db="EMBL/GenBank/DDBJ databases">
        <title>draft genome sequence of fig (Ficus carica).</title>
        <authorList>
            <person name="Takahashi T."/>
            <person name="Nishimura K."/>
        </authorList>
    </citation>
    <scope>NUCLEOTIDE SEQUENCE</scope>
</reference>
<evidence type="ECO:0000256" key="8">
    <source>
        <dbReference type="ARBA" id="ARBA00048679"/>
    </source>
</evidence>
<dbReference type="Pfam" id="PF07714">
    <property type="entry name" value="PK_Tyr_Ser-Thr"/>
    <property type="match status" value="1"/>
</dbReference>
<dbReference type="Proteomes" id="UP001187192">
    <property type="component" value="Unassembled WGS sequence"/>
</dbReference>
<dbReference type="PANTHER" id="PTHR45631:SF202">
    <property type="entry name" value="SENESCENCE-INDUCED RECEPTOR-LIKE SERINE_THREONINE-PROTEIN KINASE"/>
    <property type="match status" value="1"/>
</dbReference>
<dbReference type="GO" id="GO:0004674">
    <property type="term" value="F:protein serine/threonine kinase activity"/>
    <property type="evidence" value="ECO:0007669"/>
    <property type="project" value="UniProtKB-KW"/>
</dbReference>
<dbReference type="InterPro" id="IPR011009">
    <property type="entry name" value="Kinase-like_dom_sf"/>
</dbReference>
<dbReference type="FunFam" id="1.10.510.10:FF:001023">
    <property type="entry name" value="Os07g0541700 protein"/>
    <property type="match status" value="1"/>
</dbReference>
<accession>A0AA88EKD1</accession>
<dbReference type="AlphaFoldDB" id="A0AA88EKD1"/>
<evidence type="ECO:0000256" key="4">
    <source>
        <dbReference type="ARBA" id="ARBA00022741"/>
    </source>
</evidence>
<keyword evidence="2" id="KW-0723">Serine/threonine-protein kinase</keyword>
<keyword evidence="3" id="KW-0808">Transferase</keyword>
<evidence type="ECO:0000313" key="11">
    <source>
        <dbReference type="Proteomes" id="UP001187192"/>
    </source>
</evidence>
<keyword evidence="11" id="KW-1185">Reference proteome</keyword>
<evidence type="ECO:0000256" key="2">
    <source>
        <dbReference type="ARBA" id="ARBA00022527"/>
    </source>
</evidence>
<dbReference type="EC" id="2.7.11.1" evidence="1"/>
<keyword evidence="5" id="KW-0418">Kinase</keyword>
<comment type="catalytic activity">
    <reaction evidence="8">
        <text>L-seryl-[protein] + ATP = O-phospho-L-seryl-[protein] + ADP + H(+)</text>
        <dbReference type="Rhea" id="RHEA:17989"/>
        <dbReference type="Rhea" id="RHEA-COMP:9863"/>
        <dbReference type="Rhea" id="RHEA-COMP:11604"/>
        <dbReference type="ChEBI" id="CHEBI:15378"/>
        <dbReference type="ChEBI" id="CHEBI:29999"/>
        <dbReference type="ChEBI" id="CHEBI:30616"/>
        <dbReference type="ChEBI" id="CHEBI:83421"/>
        <dbReference type="ChEBI" id="CHEBI:456216"/>
        <dbReference type="EC" id="2.7.11.1"/>
    </reaction>
</comment>
<comment type="caution">
    <text evidence="10">The sequence shown here is derived from an EMBL/GenBank/DDBJ whole genome shotgun (WGS) entry which is preliminary data.</text>
</comment>
<gene>
    <name evidence="10" type="ORF">TIFTF001_054809</name>
</gene>
<dbReference type="Gene3D" id="3.30.200.20">
    <property type="entry name" value="Phosphorylase Kinase, domain 1"/>
    <property type="match status" value="1"/>
</dbReference>
<evidence type="ECO:0000256" key="3">
    <source>
        <dbReference type="ARBA" id="ARBA00022679"/>
    </source>
</evidence>
<dbReference type="GO" id="GO:0005524">
    <property type="term" value="F:ATP binding"/>
    <property type="evidence" value="ECO:0007669"/>
    <property type="project" value="UniProtKB-KW"/>
</dbReference>